<evidence type="ECO:0000313" key="1">
    <source>
        <dbReference type="EMBL" id="NMU81938.1"/>
    </source>
</evidence>
<sequence length="90" mass="10682">TPPQHRLFQELIDVDGNIFSSSIIQWIKKPSGEKSYNYFRDSKEHQKYRNLTGFNYKNNFFISGYIQSEWFDNFQDTSSPNADLFISEKS</sequence>
<feature type="non-terminal residue" evidence="1">
    <location>
        <position position="90"/>
    </location>
</feature>
<organism evidence="1 2">
    <name type="scientific">Vibrio parahaemolyticus</name>
    <dbReference type="NCBI Taxonomy" id="670"/>
    <lineage>
        <taxon>Bacteria</taxon>
        <taxon>Pseudomonadati</taxon>
        <taxon>Pseudomonadota</taxon>
        <taxon>Gammaproteobacteria</taxon>
        <taxon>Vibrionales</taxon>
        <taxon>Vibrionaceae</taxon>
        <taxon>Vibrio</taxon>
    </lineage>
</organism>
<name>A0A7Y0XAS8_VIBPH</name>
<accession>A0A7Y0XAS8</accession>
<dbReference type="EMBL" id="JABCLB010000426">
    <property type="protein sequence ID" value="NMU81938.1"/>
    <property type="molecule type" value="Genomic_DNA"/>
</dbReference>
<feature type="non-terminal residue" evidence="1">
    <location>
        <position position="1"/>
    </location>
</feature>
<evidence type="ECO:0000313" key="2">
    <source>
        <dbReference type="Proteomes" id="UP000518904"/>
    </source>
</evidence>
<gene>
    <name evidence="1" type="ORF">HKB16_03505</name>
</gene>
<dbReference type="AlphaFoldDB" id="A0A7Y0XAS8"/>
<comment type="caution">
    <text evidence="1">The sequence shown here is derived from an EMBL/GenBank/DDBJ whole genome shotgun (WGS) entry which is preliminary data.</text>
</comment>
<proteinExistence type="predicted"/>
<reference evidence="1 2" key="1">
    <citation type="submission" date="2020-04" db="EMBL/GenBank/DDBJ databases">
        <title>Whole-genome sequencing of Vibrio spp. from China reveals different genetic environments of blaCTX-M-14 among diverse lineages.</title>
        <authorList>
            <person name="Zheng Z."/>
            <person name="Ye L."/>
            <person name="Chen S."/>
        </authorList>
    </citation>
    <scope>NUCLEOTIDE SEQUENCE [LARGE SCALE GENOMIC DNA]</scope>
    <source>
        <strain evidence="1 2">Vb0551</strain>
    </source>
</reference>
<protein>
    <submittedName>
        <fullName evidence="1">DNA mismatch repair protein</fullName>
    </submittedName>
</protein>
<dbReference type="Proteomes" id="UP000518904">
    <property type="component" value="Unassembled WGS sequence"/>
</dbReference>